<dbReference type="NCBIfam" id="TIGR03025">
    <property type="entry name" value="EPS_sugtrans"/>
    <property type="match status" value="1"/>
</dbReference>
<evidence type="ECO:0000256" key="7">
    <source>
        <dbReference type="ARBA" id="ARBA00023169"/>
    </source>
</evidence>
<evidence type="ECO:0000313" key="11">
    <source>
        <dbReference type="EMBL" id="XBO39466.1"/>
    </source>
</evidence>
<dbReference type="GO" id="GO:0009242">
    <property type="term" value="P:colanic acid biosynthetic process"/>
    <property type="evidence" value="ECO:0007669"/>
    <property type="project" value="TreeGrafter"/>
</dbReference>
<evidence type="ECO:0000256" key="4">
    <source>
        <dbReference type="ARBA" id="ARBA00022692"/>
    </source>
</evidence>
<protein>
    <submittedName>
        <fullName evidence="11">Exopolysaccharide biosynthesis polyprenyl glycosylphosphotransferase</fullName>
    </submittedName>
</protein>
<evidence type="ECO:0000256" key="6">
    <source>
        <dbReference type="ARBA" id="ARBA00023136"/>
    </source>
</evidence>
<dbReference type="RefSeq" id="WP_406856310.1">
    <property type="nucleotide sequence ID" value="NZ_CP157484.1"/>
</dbReference>
<dbReference type="GO" id="GO:0000271">
    <property type="term" value="P:polysaccharide biosynthetic process"/>
    <property type="evidence" value="ECO:0007669"/>
    <property type="project" value="UniProtKB-KW"/>
</dbReference>
<dbReference type="PANTHER" id="PTHR30576:SF21">
    <property type="entry name" value="UDP-GLUCOSE:UNDECAPRENYL-PHOSPHATE GLUCOSE-1-PHOSPHATE TRANSFERASE"/>
    <property type="match status" value="1"/>
</dbReference>
<keyword evidence="5 9" id="KW-1133">Transmembrane helix</keyword>
<evidence type="ECO:0000256" key="3">
    <source>
        <dbReference type="ARBA" id="ARBA00022679"/>
    </source>
</evidence>
<evidence type="ECO:0000256" key="8">
    <source>
        <dbReference type="SAM" id="MobiDB-lite"/>
    </source>
</evidence>
<reference evidence="11" key="1">
    <citation type="submission" date="2024-05" db="EMBL/GenBank/DDBJ databases">
        <authorList>
            <person name="Kim S."/>
            <person name="Heo J."/>
            <person name="Choi H."/>
            <person name="Choi Y."/>
            <person name="Kwon S.-W."/>
            <person name="Kim Y."/>
        </authorList>
    </citation>
    <scope>NUCLEOTIDE SEQUENCE</scope>
    <source>
        <strain evidence="11">KACC 23698</strain>
    </source>
</reference>
<feature type="transmembrane region" description="Helical" evidence="9">
    <location>
        <begin position="56"/>
        <end position="80"/>
    </location>
</feature>
<organism evidence="11">
    <name type="scientific">Alsobacter sp. KACC 23698</name>
    <dbReference type="NCBI Taxonomy" id="3149229"/>
    <lineage>
        <taxon>Bacteria</taxon>
        <taxon>Pseudomonadati</taxon>
        <taxon>Pseudomonadota</taxon>
        <taxon>Alphaproteobacteria</taxon>
        <taxon>Hyphomicrobiales</taxon>
        <taxon>Alsobacteraceae</taxon>
        <taxon>Alsobacter</taxon>
    </lineage>
</organism>
<dbReference type="InterPro" id="IPR017475">
    <property type="entry name" value="EPS_sugar_tfrase"/>
</dbReference>
<dbReference type="EMBL" id="CP157484">
    <property type="protein sequence ID" value="XBO39466.1"/>
    <property type="molecule type" value="Genomic_DNA"/>
</dbReference>
<accession>A0AAU7JGG1</accession>
<dbReference type="GO" id="GO:0016020">
    <property type="term" value="C:membrane"/>
    <property type="evidence" value="ECO:0007669"/>
    <property type="project" value="UniProtKB-SubCell"/>
</dbReference>
<name>A0AAU7JGG1_9HYPH</name>
<evidence type="ECO:0000256" key="5">
    <source>
        <dbReference type="ARBA" id="ARBA00022989"/>
    </source>
</evidence>
<keyword evidence="6 9" id="KW-0472">Membrane</keyword>
<dbReference type="GO" id="GO:0089702">
    <property type="term" value="F:undecaprenyl-phosphate glucose phosphotransferase activity"/>
    <property type="evidence" value="ECO:0007669"/>
    <property type="project" value="TreeGrafter"/>
</dbReference>
<feature type="compositionally biased region" description="Polar residues" evidence="8">
    <location>
        <begin position="1"/>
        <end position="15"/>
    </location>
</feature>
<dbReference type="AlphaFoldDB" id="A0AAU7JGG1"/>
<dbReference type="PANTHER" id="PTHR30576">
    <property type="entry name" value="COLANIC BIOSYNTHESIS UDP-GLUCOSE LIPID CARRIER TRANSFERASE"/>
    <property type="match status" value="1"/>
</dbReference>
<gene>
    <name evidence="11" type="ORF">ABEG18_01370</name>
</gene>
<feature type="domain" description="Bacterial sugar transferase" evidence="10">
    <location>
        <begin position="54"/>
        <end position="236"/>
    </location>
</feature>
<evidence type="ECO:0000259" key="10">
    <source>
        <dbReference type="Pfam" id="PF02397"/>
    </source>
</evidence>
<evidence type="ECO:0000256" key="9">
    <source>
        <dbReference type="SAM" id="Phobius"/>
    </source>
</evidence>
<comment type="similarity">
    <text evidence="2">Belongs to the bacterial sugar transferase family.</text>
</comment>
<dbReference type="Pfam" id="PF02397">
    <property type="entry name" value="Bac_transf"/>
    <property type="match status" value="1"/>
</dbReference>
<sequence>MSEQIQPVFSPTPFRSRTGAARSVRSSHSYGRETPAKYWDLPRARSRFGARAAKRALDLAIATLGLVAIWPLLLVIALAIKLDSPGPVFFRQRRHGLDHATFRILKFRTMTTMDEAGHGPQAARHDPRVTRLGRYLRRFSIDELPQLINVIRGDMSLVGPRPHAVAHNYLYEAQLPGYARRHSVKPGITGWAQVHGLRGETDTLDKMRARVERDLEYVEIWSLRLDLKILALTLFSLRPYRNAF</sequence>
<evidence type="ECO:0000256" key="2">
    <source>
        <dbReference type="ARBA" id="ARBA00006464"/>
    </source>
</evidence>
<dbReference type="InterPro" id="IPR003362">
    <property type="entry name" value="Bact_transf"/>
</dbReference>
<keyword evidence="7" id="KW-0270">Exopolysaccharide synthesis</keyword>
<feature type="region of interest" description="Disordered" evidence="8">
    <location>
        <begin position="1"/>
        <end position="29"/>
    </location>
</feature>
<evidence type="ECO:0000256" key="1">
    <source>
        <dbReference type="ARBA" id="ARBA00004141"/>
    </source>
</evidence>
<proteinExistence type="inferred from homology"/>
<keyword evidence="3" id="KW-0808">Transferase</keyword>
<keyword evidence="4 9" id="KW-0812">Transmembrane</keyword>
<comment type="subcellular location">
    <subcellularLocation>
        <location evidence="1">Membrane</location>
        <topology evidence="1">Multi-pass membrane protein</topology>
    </subcellularLocation>
</comment>